<evidence type="ECO:0000313" key="2">
    <source>
        <dbReference type="EMBL" id="MBG3878053.1"/>
    </source>
</evidence>
<feature type="region of interest" description="Disordered" evidence="1">
    <location>
        <begin position="1"/>
        <end position="56"/>
    </location>
</feature>
<dbReference type="RefSeq" id="WP_196610067.1">
    <property type="nucleotide sequence ID" value="NZ_VRYY01000448.1"/>
</dbReference>
<proteinExistence type="predicted"/>
<organism evidence="2 3">
    <name type="scientific">Nitratidesulfovibrio oxamicus</name>
    <dbReference type="NCBI Taxonomy" id="32016"/>
    <lineage>
        <taxon>Bacteria</taxon>
        <taxon>Pseudomonadati</taxon>
        <taxon>Thermodesulfobacteriota</taxon>
        <taxon>Desulfovibrionia</taxon>
        <taxon>Desulfovibrionales</taxon>
        <taxon>Desulfovibrionaceae</taxon>
        <taxon>Nitratidesulfovibrio</taxon>
    </lineage>
</organism>
<evidence type="ECO:0000256" key="1">
    <source>
        <dbReference type="SAM" id="MobiDB-lite"/>
    </source>
</evidence>
<feature type="non-terminal residue" evidence="2">
    <location>
        <position position="107"/>
    </location>
</feature>
<feature type="compositionally biased region" description="Low complexity" evidence="1">
    <location>
        <begin position="40"/>
        <end position="56"/>
    </location>
</feature>
<name>A0ABS0J8J0_9BACT</name>
<dbReference type="Proteomes" id="UP001194469">
    <property type="component" value="Unassembled WGS sequence"/>
</dbReference>
<keyword evidence="3" id="KW-1185">Reference proteome</keyword>
<protein>
    <submittedName>
        <fullName evidence="2">Uncharacterized protein</fullName>
    </submittedName>
</protein>
<evidence type="ECO:0000313" key="3">
    <source>
        <dbReference type="Proteomes" id="UP001194469"/>
    </source>
</evidence>
<reference evidence="2 3" key="1">
    <citation type="submission" date="2019-08" db="EMBL/GenBank/DDBJ databases">
        <authorList>
            <person name="Luo N."/>
        </authorList>
    </citation>
    <scope>NUCLEOTIDE SEQUENCE [LARGE SCALE GENOMIC DNA]</scope>
    <source>
        <strain evidence="2 3">NCIMB 9442</strain>
    </source>
</reference>
<comment type="caution">
    <text evidence="2">The sequence shown here is derived from an EMBL/GenBank/DDBJ whole genome shotgun (WGS) entry which is preliminary data.</text>
</comment>
<accession>A0ABS0J8J0</accession>
<dbReference type="EMBL" id="VRYY01000448">
    <property type="protein sequence ID" value="MBG3878053.1"/>
    <property type="molecule type" value="Genomic_DNA"/>
</dbReference>
<sequence>MPHAPEDFRLSGTPGAPDSLDRPDLTGPPDLTGTPRQGTAPVAPAAASSPRNTTAIPDAPAAALASFHYDTDNPVRDYITALLGSPFGRQVTHHRALPAREAAHAPN</sequence>
<gene>
    <name evidence="2" type="ORF">FVW20_13805</name>
</gene>